<evidence type="ECO:0000313" key="1">
    <source>
        <dbReference type="EMBL" id="ETR68242.1"/>
    </source>
</evidence>
<protein>
    <submittedName>
        <fullName evidence="1">Uncharacterized protein</fullName>
    </submittedName>
</protein>
<accession>A0A1V1P048</accession>
<comment type="caution">
    <text evidence="1">The sequence shown here is derived from an EMBL/GenBank/DDBJ whole genome shotgun (WGS) entry which is preliminary data.</text>
</comment>
<dbReference type="Proteomes" id="UP000189670">
    <property type="component" value="Unassembled WGS sequence"/>
</dbReference>
<proteinExistence type="predicted"/>
<organism evidence="1 2">
    <name type="scientific">Candidatus Magnetoglobus multicellularis str. Araruama</name>
    <dbReference type="NCBI Taxonomy" id="890399"/>
    <lineage>
        <taxon>Bacteria</taxon>
        <taxon>Pseudomonadati</taxon>
        <taxon>Thermodesulfobacteriota</taxon>
        <taxon>Desulfobacteria</taxon>
        <taxon>Desulfobacterales</taxon>
        <taxon>Desulfobacteraceae</taxon>
        <taxon>Candidatus Magnetoglobus</taxon>
    </lineage>
</organism>
<dbReference type="EMBL" id="ATBP01001020">
    <property type="protein sequence ID" value="ETR68242.1"/>
    <property type="molecule type" value="Genomic_DNA"/>
</dbReference>
<gene>
    <name evidence="1" type="ORF">OMM_04671</name>
</gene>
<sequence length="346" mass="39179">MLEKVNNDIIEINERIQMFQMILDYVDDVKDALIEGLPTIAGLSNDPSSAARAALELGVLGAKITFNQFINELTNDISAIESERELAEMDATTYLDMIQYRSDIQNILINIDRAVGPEPAARLNIFKQREVLREQSEIVRTTIAEGLRLIEERSAFNTGVSARVQTMRYEDMALRLTQNKAIGEYRSVFDMAASYIYLAAKAYDYETNLSHDHPCSAIPILSEIVKQRTLGKFDNGVAVAGGGGLAEILLKLRMNYESLKSRMGISNEQNESGRFSLRKELFRIKEGNDKLWRDTLERYKVVNLWQVPEYRRYCRPIAPESAGPQPGLMISFQSTIKYGQNFLDGL</sequence>
<dbReference type="AlphaFoldDB" id="A0A1V1P048"/>
<reference evidence="2" key="1">
    <citation type="submission" date="2012-11" db="EMBL/GenBank/DDBJ databases">
        <authorList>
            <person name="Lucero-Rivera Y.E."/>
            <person name="Tovar-Ramirez D."/>
        </authorList>
    </citation>
    <scope>NUCLEOTIDE SEQUENCE [LARGE SCALE GENOMIC DNA]</scope>
    <source>
        <strain evidence="2">Araruama</strain>
    </source>
</reference>
<name>A0A1V1P048_9BACT</name>
<evidence type="ECO:0000313" key="2">
    <source>
        <dbReference type="Proteomes" id="UP000189670"/>
    </source>
</evidence>